<gene>
    <name evidence="9" type="ORF">FYJ24_05935</name>
</gene>
<dbReference type="RefSeq" id="WP_154544556.1">
    <property type="nucleotide sequence ID" value="NZ_VULO01000006.1"/>
</dbReference>
<sequence>MIVDTSAVMSILLEEPGYQDLAREIAAEQSYISAATVVELSAVAMRRLPPYGHRDCTRVLQALNVKVLPFTDEQANLAARAYQEYVKGSGHPAALNLGDVYSYAAAMDMDQRLAFVGEDFTHTDVRY</sequence>
<keyword evidence="6" id="KW-0460">Magnesium</keyword>
<name>A0A6N7W797_9ACTO</name>
<evidence type="ECO:0000313" key="10">
    <source>
        <dbReference type="Proteomes" id="UP000470875"/>
    </source>
</evidence>
<dbReference type="InterPro" id="IPR029060">
    <property type="entry name" value="PIN-like_dom_sf"/>
</dbReference>
<evidence type="ECO:0000313" key="9">
    <source>
        <dbReference type="EMBL" id="MSS84312.1"/>
    </source>
</evidence>
<dbReference type="CDD" id="cd09871">
    <property type="entry name" value="PIN_MtVapC28-VapC30-like"/>
    <property type="match status" value="1"/>
</dbReference>
<dbReference type="AlphaFoldDB" id="A0A6N7W797"/>
<evidence type="ECO:0000256" key="1">
    <source>
        <dbReference type="ARBA" id="ARBA00001946"/>
    </source>
</evidence>
<keyword evidence="3" id="KW-0540">Nuclease</keyword>
<proteinExistence type="inferred from homology"/>
<dbReference type="Pfam" id="PF01850">
    <property type="entry name" value="PIN"/>
    <property type="match status" value="1"/>
</dbReference>
<dbReference type="GO" id="GO:0016787">
    <property type="term" value="F:hydrolase activity"/>
    <property type="evidence" value="ECO:0007669"/>
    <property type="project" value="UniProtKB-KW"/>
</dbReference>
<dbReference type="Gene3D" id="3.40.50.1010">
    <property type="entry name" value="5'-nuclease"/>
    <property type="match status" value="1"/>
</dbReference>
<evidence type="ECO:0000256" key="3">
    <source>
        <dbReference type="ARBA" id="ARBA00022722"/>
    </source>
</evidence>
<dbReference type="GO" id="GO:0046872">
    <property type="term" value="F:metal ion binding"/>
    <property type="evidence" value="ECO:0007669"/>
    <property type="project" value="UniProtKB-KW"/>
</dbReference>
<keyword evidence="4" id="KW-0479">Metal-binding</keyword>
<dbReference type="PANTHER" id="PTHR33653">
    <property type="entry name" value="RIBONUCLEASE VAPC2"/>
    <property type="match status" value="1"/>
</dbReference>
<accession>A0A6N7W797</accession>
<dbReference type="PANTHER" id="PTHR33653:SF1">
    <property type="entry name" value="RIBONUCLEASE VAPC2"/>
    <property type="match status" value="1"/>
</dbReference>
<feature type="domain" description="PIN" evidence="8">
    <location>
        <begin position="1"/>
        <end position="124"/>
    </location>
</feature>
<keyword evidence="2" id="KW-1277">Toxin-antitoxin system</keyword>
<organism evidence="9 10">
    <name type="scientific">Scrofimicrobium canadense</name>
    <dbReference type="NCBI Taxonomy" id="2652290"/>
    <lineage>
        <taxon>Bacteria</taxon>
        <taxon>Bacillati</taxon>
        <taxon>Actinomycetota</taxon>
        <taxon>Actinomycetes</taxon>
        <taxon>Actinomycetales</taxon>
        <taxon>Actinomycetaceae</taxon>
        <taxon>Scrofimicrobium</taxon>
    </lineage>
</organism>
<evidence type="ECO:0000259" key="8">
    <source>
        <dbReference type="Pfam" id="PF01850"/>
    </source>
</evidence>
<comment type="cofactor">
    <cofactor evidence="1">
        <name>Mg(2+)</name>
        <dbReference type="ChEBI" id="CHEBI:18420"/>
    </cofactor>
</comment>
<dbReference type="Proteomes" id="UP000470875">
    <property type="component" value="Unassembled WGS sequence"/>
</dbReference>
<keyword evidence="5" id="KW-0378">Hydrolase</keyword>
<dbReference type="InterPro" id="IPR002716">
    <property type="entry name" value="PIN_dom"/>
</dbReference>
<keyword evidence="10" id="KW-1185">Reference proteome</keyword>
<evidence type="ECO:0000256" key="7">
    <source>
        <dbReference type="ARBA" id="ARBA00038093"/>
    </source>
</evidence>
<reference evidence="9 10" key="1">
    <citation type="submission" date="2019-08" db="EMBL/GenBank/DDBJ databases">
        <title>In-depth cultivation of the pig gut microbiome towards novel bacterial diversity and tailored functional studies.</title>
        <authorList>
            <person name="Wylensek D."/>
            <person name="Hitch T.C.A."/>
            <person name="Clavel T."/>
        </authorList>
    </citation>
    <scope>NUCLEOTIDE SEQUENCE [LARGE SCALE GENOMIC DNA]</scope>
    <source>
        <strain evidence="9 10">WB03_NA08</strain>
    </source>
</reference>
<evidence type="ECO:0000256" key="6">
    <source>
        <dbReference type="ARBA" id="ARBA00022842"/>
    </source>
</evidence>
<evidence type="ECO:0000256" key="4">
    <source>
        <dbReference type="ARBA" id="ARBA00022723"/>
    </source>
</evidence>
<dbReference type="EMBL" id="VULO01000006">
    <property type="protein sequence ID" value="MSS84312.1"/>
    <property type="molecule type" value="Genomic_DNA"/>
</dbReference>
<dbReference type="InterPro" id="IPR050556">
    <property type="entry name" value="Type_II_TA_system_RNase"/>
</dbReference>
<protein>
    <submittedName>
        <fullName evidence="9">Type II toxin-antitoxin system VapC family toxin</fullName>
    </submittedName>
</protein>
<evidence type="ECO:0000256" key="5">
    <source>
        <dbReference type="ARBA" id="ARBA00022801"/>
    </source>
</evidence>
<comment type="similarity">
    <text evidence="7">Belongs to the PINc/VapC protein family.</text>
</comment>
<dbReference type="SUPFAM" id="SSF88723">
    <property type="entry name" value="PIN domain-like"/>
    <property type="match status" value="1"/>
</dbReference>
<comment type="caution">
    <text evidence="9">The sequence shown here is derived from an EMBL/GenBank/DDBJ whole genome shotgun (WGS) entry which is preliminary data.</text>
</comment>
<dbReference type="GO" id="GO:0004518">
    <property type="term" value="F:nuclease activity"/>
    <property type="evidence" value="ECO:0007669"/>
    <property type="project" value="UniProtKB-KW"/>
</dbReference>
<evidence type="ECO:0000256" key="2">
    <source>
        <dbReference type="ARBA" id="ARBA00022649"/>
    </source>
</evidence>